<reference evidence="2" key="2">
    <citation type="submission" date="2022-01" db="EMBL/GenBank/DDBJ databases">
        <authorList>
            <person name="Yamashiro T."/>
            <person name="Shiraishi A."/>
            <person name="Satake H."/>
            <person name="Nakayama K."/>
        </authorList>
    </citation>
    <scope>NUCLEOTIDE SEQUENCE</scope>
</reference>
<evidence type="ECO:0000313" key="2">
    <source>
        <dbReference type="EMBL" id="GJS93166.1"/>
    </source>
</evidence>
<dbReference type="SUPFAM" id="SSF56672">
    <property type="entry name" value="DNA/RNA polymerases"/>
    <property type="match status" value="1"/>
</dbReference>
<keyword evidence="3" id="KW-1185">Reference proteome</keyword>
<proteinExistence type="predicted"/>
<dbReference type="PANTHER" id="PTHR11439:SF498">
    <property type="entry name" value="DNAK FAMILY PROTEIN"/>
    <property type="match status" value="1"/>
</dbReference>
<feature type="domain" description="Reverse transcriptase Ty1/copia-type" evidence="1">
    <location>
        <begin position="322"/>
        <end position="462"/>
    </location>
</feature>
<accession>A0ABQ4ZUY4</accession>
<sequence>MNELPRITRTTPEIVAFLKALNTQKEEQRLFRFLNGLDDHYLTQRSQLLLNSPLPSVETACALLQQEESQRGVFGSRQLGVESTALYSKGEAKEKCSICGFKWHPLEKCWEKVVENGGHVVFTSKQFEQLMRSIPYFHQQTGSSEMEHLFGEGIVYCFSCFNGVIEGWIIDTGASDHMSADSDDLDSVCVLKNKQVINLPNGRCWAWGKKKAGLYHLLNLPLEQIYTQLSFMVVSALEDSFIPPESTSEVSTQVSNQEVLTDNSVSEPEFEPVLVPNTTLQPEATRRSSRVPVQLSWLKDYVTPHQPKANQVSVTPLQTQFQAFLSMKGWDICQIDVFNTFLHGDLFKEVYMQMPQGYVGQGENVQDKTSSTLVCKLNKSLYGLKQAPRQWFAKLSSALLSFGFVQSKADYSLFTKSDKSSFTAILVYVDDLLIIGSSPSQIQSLKSQLSSHFHMKDLGVLNAKPYKTPMDTHVKLQADVGTPLPDPELLSQFMQNPTSVHMQAVKHLFRYLLNSPGQGILLANDSVVQLTAYCDSDWASCPMTRRSTTGYCILLGQSPVSWKSKKQTVVSRSSAEAEYRAMALTCCEVTWLVSLLKDLGLKDLGPVDLKCDNKVALYIAANPVFHARKHIEIDCHYVRDQIKRGEVLPSYVSTKSQLADVFTKVLPADQHAHLMSKLGVAHSSHSPLGECKREVG</sequence>
<dbReference type="EMBL" id="BQNB010011637">
    <property type="protein sequence ID" value="GJS93166.1"/>
    <property type="molecule type" value="Genomic_DNA"/>
</dbReference>
<evidence type="ECO:0000259" key="1">
    <source>
        <dbReference type="Pfam" id="PF07727"/>
    </source>
</evidence>
<dbReference type="InterPro" id="IPR013103">
    <property type="entry name" value="RVT_2"/>
</dbReference>
<reference evidence="2" key="1">
    <citation type="journal article" date="2022" name="Int. J. Mol. Sci.">
        <title>Draft Genome of Tanacetum Coccineum: Genomic Comparison of Closely Related Tanacetum-Family Plants.</title>
        <authorList>
            <person name="Yamashiro T."/>
            <person name="Shiraishi A."/>
            <person name="Nakayama K."/>
            <person name="Satake H."/>
        </authorList>
    </citation>
    <scope>NUCLEOTIDE SEQUENCE</scope>
</reference>
<organism evidence="2 3">
    <name type="scientific">Tanacetum coccineum</name>
    <dbReference type="NCBI Taxonomy" id="301880"/>
    <lineage>
        <taxon>Eukaryota</taxon>
        <taxon>Viridiplantae</taxon>
        <taxon>Streptophyta</taxon>
        <taxon>Embryophyta</taxon>
        <taxon>Tracheophyta</taxon>
        <taxon>Spermatophyta</taxon>
        <taxon>Magnoliopsida</taxon>
        <taxon>eudicotyledons</taxon>
        <taxon>Gunneridae</taxon>
        <taxon>Pentapetalae</taxon>
        <taxon>asterids</taxon>
        <taxon>campanulids</taxon>
        <taxon>Asterales</taxon>
        <taxon>Asteraceae</taxon>
        <taxon>Asteroideae</taxon>
        <taxon>Anthemideae</taxon>
        <taxon>Anthemidinae</taxon>
        <taxon>Tanacetum</taxon>
    </lineage>
</organism>
<dbReference type="CDD" id="cd09272">
    <property type="entry name" value="RNase_HI_RT_Ty1"/>
    <property type="match status" value="1"/>
</dbReference>
<evidence type="ECO:0000313" key="3">
    <source>
        <dbReference type="Proteomes" id="UP001151760"/>
    </source>
</evidence>
<dbReference type="Pfam" id="PF07727">
    <property type="entry name" value="RVT_2"/>
    <property type="match status" value="1"/>
</dbReference>
<dbReference type="InterPro" id="IPR043502">
    <property type="entry name" value="DNA/RNA_pol_sf"/>
</dbReference>
<dbReference type="PANTHER" id="PTHR11439">
    <property type="entry name" value="GAG-POL-RELATED RETROTRANSPOSON"/>
    <property type="match status" value="1"/>
</dbReference>
<comment type="caution">
    <text evidence="2">The sequence shown here is derived from an EMBL/GenBank/DDBJ whole genome shotgun (WGS) entry which is preliminary data.</text>
</comment>
<name>A0ABQ4ZUY4_9ASTR</name>
<dbReference type="Proteomes" id="UP001151760">
    <property type="component" value="Unassembled WGS sequence"/>
</dbReference>
<gene>
    <name evidence="2" type="ORF">Tco_0800134</name>
</gene>
<protein>
    <submittedName>
        <fullName evidence="2">Cysteine-rich receptor-like protein kinase 8</fullName>
    </submittedName>
</protein>